<dbReference type="PATRIC" id="fig|588858.6.peg.1179"/>
<dbReference type="InterPro" id="IPR010027">
    <property type="entry name" value="Tail_assembly_G"/>
</dbReference>
<gene>
    <name evidence="3" type="ordered locus">STM14_1179</name>
</gene>
<dbReference type="NCBIfam" id="TIGR01674">
    <property type="entry name" value="phage_lambda_G"/>
    <property type="match status" value="1"/>
</dbReference>
<reference evidence="3 4" key="1">
    <citation type="journal article" date="2010" name="J. Bacteriol.">
        <title>Short-term signatures of evolutionary change in the Salmonella enterica serovar typhimurium 14028 genome.</title>
        <authorList>
            <person name="Jarvik T."/>
            <person name="Smillie C."/>
            <person name="Groisman E.A."/>
            <person name="Ochman H."/>
        </authorList>
    </citation>
    <scope>NUCLEOTIDE SEQUENCE [LARGE SCALE GENOMIC DNA]</scope>
    <source>
        <strain evidence="4">14028s / SGSC 2262</strain>
    </source>
</reference>
<dbReference type="AlphaFoldDB" id="A0A0F6AZJ9"/>
<evidence type="ECO:0000259" key="2">
    <source>
        <dbReference type="Pfam" id="PF06894"/>
    </source>
</evidence>
<sequence>MFLKKETFTRGDASVALFELSGLQRIEYLEFIQKRTAKYDTDMDGTTEADKRVAYMQMALEINAWLVSRSLLNGDSSQDADTLYQSVQAKWSYEALDAGAESVLMLSGLSADKKDNASDSGNESEDMTPEKS</sequence>
<dbReference type="EMBL" id="CP001363">
    <property type="protein sequence ID" value="ACY87673.1"/>
    <property type="molecule type" value="Genomic_DNA"/>
</dbReference>
<dbReference type="RefSeq" id="WP_000478859.1">
    <property type="nucleotide sequence ID" value="NC_016856.1"/>
</dbReference>
<dbReference type="Pfam" id="PF06894">
    <property type="entry name" value="Phage_TAC_2"/>
    <property type="match status" value="1"/>
</dbReference>
<dbReference type="HOGENOM" id="CLU_135512_1_0_6"/>
<protein>
    <submittedName>
        <fullName evidence="3">Minor tail protein</fullName>
    </submittedName>
</protein>
<dbReference type="KEGG" id="seo:STM14_1179"/>
<dbReference type="BioCyc" id="SENT588858:STM14_RS05675-MONOMER"/>
<proteinExistence type="predicted"/>
<feature type="compositionally biased region" description="Acidic residues" evidence="1">
    <location>
        <begin position="122"/>
        <end position="132"/>
    </location>
</feature>
<feature type="region of interest" description="Disordered" evidence="1">
    <location>
        <begin position="112"/>
        <end position="132"/>
    </location>
</feature>
<evidence type="ECO:0000256" key="1">
    <source>
        <dbReference type="SAM" id="MobiDB-lite"/>
    </source>
</evidence>
<organism evidence="3 4">
    <name type="scientific">Salmonella typhimurium (strain 14028s / SGSC 2262)</name>
    <dbReference type="NCBI Taxonomy" id="588858"/>
    <lineage>
        <taxon>Bacteria</taxon>
        <taxon>Pseudomonadati</taxon>
        <taxon>Pseudomonadota</taxon>
        <taxon>Gammaproteobacteria</taxon>
        <taxon>Enterobacterales</taxon>
        <taxon>Enterobacteriaceae</taxon>
        <taxon>Salmonella</taxon>
    </lineage>
</organism>
<accession>A0A0F6AZJ9</accession>
<keyword evidence="4" id="KW-1185">Reference proteome</keyword>
<feature type="domain" description="Tail assembly protein G" evidence="2">
    <location>
        <begin position="1"/>
        <end position="122"/>
    </location>
</feature>
<dbReference type="Proteomes" id="UP000002695">
    <property type="component" value="Chromosome"/>
</dbReference>
<evidence type="ECO:0000313" key="3">
    <source>
        <dbReference type="EMBL" id="ACY87673.1"/>
    </source>
</evidence>
<evidence type="ECO:0000313" key="4">
    <source>
        <dbReference type="Proteomes" id="UP000002695"/>
    </source>
</evidence>
<name>A0A0F6AZJ9_SALT1</name>